<protein>
    <recommendedName>
        <fullName evidence="2">Azaphilone pigments biosynthesis cluster protein L N-terminal domain-containing protein</fullName>
    </recommendedName>
</protein>
<gene>
    <name evidence="3" type="ORF">P167DRAFT_293962</name>
</gene>
<dbReference type="EMBL" id="ML119149">
    <property type="protein sequence ID" value="RPB09742.1"/>
    <property type="molecule type" value="Genomic_DNA"/>
</dbReference>
<reference evidence="3 4" key="1">
    <citation type="journal article" date="2018" name="Nat. Ecol. Evol.">
        <title>Pezizomycetes genomes reveal the molecular basis of ectomycorrhizal truffle lifestyle.</title>
        <authorList>
            <person name="Murat C."/>
            <person name="Payen T."/>
            <person name="Noel B."/>
            <person name="Kuo A."/>
            <person name="Morin E."/>
            <person name="Chen J."/>
            <person name="Kohler A."/>
            <person name="Krizsan K."/>
            <person name="Balestrini R."/>
            <person name="Da Silva C."/>
            <person name="Montanini B."/>
            <person name="Hainaut M."/>
            <person name="Levati E."/>
            <person name="Barry K.W."/>
            <person name="Belfiori B."/>
            <person name="Cichocki N."/>
            <person name="Clum A."/>
            <person name="Dockter R.B."/>
            <person name="Fauchery L."/>
            <person name="Guy J."/>
            <person name="Iotti M."/>
            <person name="Le Tacon F."/>
            <person name="Lindquist E.A."/>
            <person name="Lipzen A."/>
            <person name="Malagnac F."/>
            <person name="Mello A."/>
            <person name="Molinier V."/>
            <person name="Miyauchi S."/>
            <person name="Poulain J."/>
            <person name="Riccioni C."/>
            <person name="Rubini A."/>
            <person name="Sitrit Y."/>
            <person name="Splivallo R."/>
            <person name="Traeger S."/>
            <person name="Wang M."/>
            <person name="Zifcakova L."/>
            <person name="Wipf D."/>
            <person name="Zambonelli A."/>
            <person name="Paolocci F."/>
            <person name="Nowrousian M."/>
            <person name="Ottonello S."/>
            <person name="Baldrian P."/>
            <person name="Spatafora J.W."/>
            <person name="Henrissat B."/>
            <person name="Nagy L.G."/>
            <person name="Aury J.M."/>
            <person name="Wincker P."/>
            <person name="Grigoriev I.V."/>
            <person name="Bonfante P."/>
            <person name="Martin F.M."/>
        </authorList>
    </citation>
    <scope>NUCLEOTIDE SEQUENCE [LARGE SCALE GENOMIC DNA]</scope>
    <source>
        <strain evidence="3 4">CCBAS932</strain>
    </source>
</reference>
<evidence type="ECO:0000313" key="3">
    <source>
        <dbReference type="EMBL" id="RPB09742.1"/>
    </source>
</evidence>
<evidence type="ECO:0000256" key="1">
    <source>
        <dbReference type="SAM" id="SignalP"/>
    </source>
</evidence>
<feature type="signal peptide" evidence="1">
    <location>
        <begin position="1"/>
        <end position="23"/>
    </location>
</feature>
<feature type="chain" id="PRO_5018023393" description="Azaphilone pigments biosynthesis cluster protein L N-terminal domain-containing protein" evidence="1">
    <location>
        <begin position="24"/>
        <end position="140"/>
    </location>
</feature>
<sequence length="140" mass="16229">MAELVGLVSGIFALIQIAAQVSAWTHEYVGKVSKASEDIVKLSHELESLNQVLLDLHNIAKEDPESVVLRGLRNQIRDCTTVLERFQQSLKTPPSTTRFKWRKRLFRYSWPLKEQDNLEYISLIERRKSGFIITLEVYQL</sequence>
<accession>A0A3N4KKA2</accession>
<evidence type="ECO:0000313" key="4">
    <source>
        <dbReference type="Proteomes" id="UP000277580"/>
    </source>
</evidence>
<dbReference type="InterPro" id="IPR031348">
    <property type="entry name" value="PigL_N"/>
</dbReference>
<dbReference type="AlphaFoldDB" id="A0A3N4KKA2"/>
<organism evidence="3 4">
    <name type="scientific">Morchella conica CCBAS932</name>
    <dbReference type="NCBI Taxonomy" id="1392247"/>
    <lineage>
        <taxon>Eukaryota</taxon>
        <taxon>Fungi</taxon>
        <taxon>Dikarya</taxon>
        <taxon>Ascomycota</taxon>
        <taxon>Pezizomycotina</taxon>
        <taxon>Pezizomycetes</taxon>
        <taxon>Pezizales</taxon>
        <taxon>Morchellaceae</taxon>
        <taxon>Morchella</taxon>
    </lineage>
</organism>
<name>A0A3N4KKA2_9PEZI</name>
<dbReference type="OrthoDB" id="538223at2759"/>
<evidence type="ECO:0000259" key="2">
    <source>
        <dbReference type="Pfam" id="PF17111"/>
    </source>
</evidence>
<feature type="domain" description="Azaphilone pigments biosynthesis cluster protein L N-terminal" evidence="2">
    <location>
        <begin position="2"/>
        <end position="93"/>
    </location>
</feature>
<dbReference type="Pfam" id="PF17111">
    <property type="entry name" value="PigL_N"/>
    <property type="match status" value="1"/>
</dbReference>
<dbReference type="Proteomes" id="UP000277580">
    <property type="component" value="Unassembled WGS sequence"/>
</dbReference>
<keyword evidence="4" id="KW-1185">Reference proteome</keyword>
<keyword evidence="1" id="KW-0732">Signal</keyword>
<dbReference type="InParanoid" id="A0A3N4KKA2"/>
<proteinExistence type="predicted"/>